<accession>A0A8B7NYU6</accession>
<dbReference type="RefSeq" id="XP_018018943.1">
    <property type="nucleotide sequence ID" value="XM_018163454.2"/>
</dbReference>
<gene>
    <name evidence="5" type="primary">LOC108675437</name>
</gene>
<evidence type="ECO:0000256" key="2">
    <source>
        <dbReference type="ARBA" id="ARBA00023128"/>
    </source>
</evidence>
<proteinExistence type="inferred from homology"/>
<dbReference type="GO" id="GO:0005739">
    <property type="term" value="C:mitochondrion"/>
    <property type="evidence" value="ECO:0007669"/>
    <property type="project" value="UniProtKB-SubCell"/>
</dbReference>
<keyword evidence="4" id="KW-1185">Reference proteome</keyword>
<dbReference type="OrthoDB" id="2116030at2759"/>
<evidence type="ECO:0000256" key="3">
    <source>
        <dbReference type="ARBA" id="ARBA00043970"/>
    </source>
</evidence>
<comment type="similarity">
    <text evidence="3">Belongs to the alpha-ketoglutarate dehydrogenase component 4 family.</text>
</comment>
<name>A0A8B7NYU6_HYAAZ</name>
<protein>
    <submittedName>
        <fullName evidence="5">Uncharacterized protein LOC108675437</fullName>
    </submittedName>
</protein>
<dbReference type="KEGG" id="hazt:108675437"/>
<dbReference type="GeneID" id="108675437"/>
<evidence type="ECO:0000256" key="1">
    <source>
        <dbReference type="ARBA" id="ARBA00004173"/>
    </source>
</evidence>
<dbReference type="GO" id="GO:0006103">
    <property type="term" value="P:2-oxoglutarate metabolic process"/>
    <property type="evidence" value="ECO:0007669"/>
    <property type="project" value="InterPro"/>
</dbReference>
<organism evidence="4 5">
    <name type="scientific">Hyalella azteca</name>
    <name type="common">Amphipod</name>
    <dbReference type="NCBI Taxonomy" id="294128"/>
    <lineage>
        <taxon>Eukaryota</taxon>
        <taxon>Metazoa</taxon>
        <taxon>Ecdysozoa</taxon>
        <taxon>Arthropoda</taxon>
        <taxon>Crustacea</taxon>
        <taxon>Multicrustacea</taxon>
        <taxon>Malacostraca</taxon>
        <taxon>Eumalacostraca</taxon>
        <taxon>Peracarida</taxon>
        <taxon>Amphipoda</taxon>
        <taxon>Senticaudata</taxon>
        <taxon>Talitrida</taxon>
        <taxon>Talitroidea</taxon>
        <taxon>Hyalellidae</taxon>
        <taxon>Hyalella</taxon>
    </lineage>
</organism>
<evidence type="ECO:0000313" key="5">
    <source>
        <dbReference type="RefSeq" id="XP_018018943.1"/>
    </source>
</evidence>
<dbReference type="Proteomes" id="UP000694843">
    <property type="component" value="Unplaced"/>
</dbReference>
<reference evidence="5" key="1">
    <citation type="submission" date="2025-08" db="UniProtKB">
        <authorList>
            <consortium name="RefSeq"/>
        </authorList>
    </citation>
    <scope>IDENTIFICATION</scope>
    <source>
        <tissue evidence="5">Whole organism</tissue>
    </source>
</reference>
<dbReference type="Pfam" id="PF10937">
    <property type="entry name" value="Kgd4-YMR31"/>
    <property type="match status" value="1"/>
</dbReference>
<sequence length="82" mass="8905">MMASALWKTVRPHVPLIRFRKGGSVAQELVRGALPVATAADTKTAPVTAAAAVLEDWQMPLRFRRKELSQDEIDCINSGGVC</sequence>
<dbReference type="OMA" id="EMQIVEL"/>
<evidence type="ECO:0000313" key="4">
    <source>
        <dbReference type="Proteomes" id="UP000694843"/>
    </source>
</evidence>
<dbReference type="InterPro" id="IPR020373">
    <property type="entry name" value="Kgd4/YMR-31"/>
</dbReference>
<dbReference type="AlphaFoldDB" id="A0A8B7NYU6"/>
<comment type="subcellular location">
    <subcellularLocation>
        <location evidence="1">Mitochondrion</location>
    </subcellularLocation>
</comment>
<keyword evidence="2" id="KW-0496">Mitochondrion</keyword>